<keyword evidence="10 22" id="KW-1133">Transmembrane helix</keyword>
<evidence type="ECO:0000256" key="20">
    <source>
        <dbReference type="ARBA" id="ARBA00049902"/>
    </source>
</evidence>
<keyword evidence="11 22" id="KW-0472">Membrane</keyword>
<feature type="transmembrane region" description="Helical" evidence="22">
    <location>
        <begin position="78"/>
        <end position="96"/>
    </location>
</feature>
<gene>
    <name evidence="23" type="ORF">J2Z37_002851</name>
</gene>
<feature type="transmembrane region" description="Helical" evidence="22">
    <location>
        <begin position="53"/>
        <end position="71"/>
    </location>
</feature>
<keyword evidence="4 23" id="KW-0132">Cell division</keyword>
<comment type="pathway">
    <text evidence="2">Cell wall biogenesis; peptidoglycan biosynthesis.</text>
</comment>
<evidence type="ECO:0000256" key="9">
    <source>
        <dbReference type="ARBA" id="ARBA00022984"/>
    </source>
</evidence>
<comment type="subcellular location">
    <subcellularLocation>
        <location evidence="1">Cell membrane</location>
        <topology evidence="1">Multi-pass membrane protein</topology>
    </subcellularLocation>
</comment>
<evidence type="ECO:0000256" key="17">
    <source>
        <dbReference type="ARBA" id="ARBA00041185"/>
    </source>
</evidence>
<evidence type="ECO:0000256" key="18">
    <source>
        <dbReference type="ARBA" id="ARBA00041418"/>
    </source>
</evidence>
<feature type="transmembrane region" description="Helical" evidence="22">
    <location>
        <begin position="108"/>
        <end position="129"/>
    </location>
</feature>
<keyword evidence="8" id="KW-0133">Cell shape</keyword>
<dbReference type="PANTHER" id="PTHR30474">
    <property type="entry name" value="CELL CYCLE PROTEIN"/>
    <property type="match status" value="1"/>
</dbReference>
<dbReference type="NCBIfam" id="TIGR02614">
    <property type="entry name" value="ftsW"/>
    <property type="match status" value="1"/>
</dbReference>
<evidence type="ECO:0000256" key="7">
    <source>
        <dbReference type="ARBA" id="ARBA00022692"/>
    </source>
</evidence>
<comment type="caution">
    <text evidence="23">The sequence shown here is derived from an EMBL/GenBank/DDBJ whole genome shotgun (WGS) entry which is preliminary data.</text>
</comment>
<evidence type="ECO:0000256" key="19">
    <source>
        <dbReference type="ARBA" id="ARBA00044770"/>
    </source>
</evidence>
<evidence type="ECO:0000256" key="14">
    <source>
        <dbReference type="ARBA" id="ARBA00032370"/>
    </source>
</evidence>
<evidence type="ECO:0000313" key="23">
    <source>
        <dbReference type="EMBL" id="MBP1932840.1"/>
    </source>
</evidence>
<proteinExistence type="inferred from homology"/>
<organism evidence="23 24">
    <name type="scientific">Ammoniphilus resinae</name>
    <dbReference type="NCBI Taxonomy" id="861532"/>
    <lineage>
        <taxon>Bacteria</taxon>
        <taxon>Bacillati</taxon>
        <taxon>Bacillota</taxon>
        <taxon>Bacilli</taxon>
        <taxon>Bacillales</taxon>
        <taxon>Paenibacillaceae</taxon>
        <taxon>Aneurinibacillus group</taxon>
        <taxon>Ammoniphilus</taxon>
    </lineage>
</organism>
<keyword evidence="7 22" id="KW-0812">Transmembrane</keyword>
<dbReference type="PANTHER" id="PTHR30474:SF2">
    <property type="entry name" value="PEPTIDOGLYCAN GLYCOSYLTRANSFERASE FTSW-RELATED"/>
    <property type="match status" value="1"/>
</dbReference>
<protein>
    <recommendedName>
        <fullName evidence="17">Probable peptidoglycan glycosyltransferase FtsW</fullName>
        <ecNumber evidence="19">2.4.99.28</ecNumber>
    </recommendedName>
    <alternativeName>
        <fullName evidence="18">Cell division protein FtsW</fullName>
    </alternativeName>
    <alternativeName>
        <fullName evidence="15">Cell wall polymerase</fullName>
    </alternativeName>
    <alternativeName>
        <fullName evidence="14">Peptidoglycan polymerase</fullName>
    </alternativeName>
</protein>
<keyword evidence="24" id="KW-1185">Reference proteome</keyword>
<keyword evidence="5" id="KW-0328">Glycosyltransferase</keyword>
<evidence type="ECO:0000256" key="4">
    <source>
        <dbReference type="ARBA" id="ARBA00022618"/>
    </source>
</evidence>
<evidence type="ECO:0000256" key="11">
    <source>
        <dbReference type="ARBA" id="ARBA00023136"/>
    </source>
</evidence>
<feature type="transmembrane region" description="Helical" evidence="22">
    <location>
        <begin position="278"/>
        <end position="299"/>
    </location>
</feature>
<evidence type="ECO:0000256" key="16">
    <source>
        <dbReference type="ARBA" id="ARBA00038053"/>
    </source>
</evidence>
<feature type="transmembrane region" description="Helical" evidence="22">
    <location>
        <begin position="141"/>
        <end position="160"/>
    </location>
</feature>
<feature type="transmembrane region" description="Helical" evidence="22">
    <location>
        <begin position="166"/>
        <end position="183"/>
    </location>
</feature>
<dbReference type="EC" id="2.4.99.28" evidence="19"/>
<evidence type="ECO:0000256" key="10">
    <source>
        <dbReference type="ARBA" id="ARBA00022989"/>
    </source>
</evidence>
<feature type="transmembrane region" description="Helical" evidence="22">
    <location>
        <begin position="311"/>
        <end position="332"/>
    </location>
</feature>
<comment type="similarity">
    <text evidence="16">Belongs to the SEDS family. FtsW subfamily.</text>
</comment>
<feature type="transmembrane region" description="Helical" evidence="22">
    <location>
        <begin position="12"/>
        <end position="33"/>
    </location>
</feature>
<evidence type="ECO:0000256" key="3">
    <source>
        <dbReference type="ARBA" id="ARBA00022475"/>
    </source>
</evidence>
<keyword evidence="12" id="KW-0131">Cell cycle</keyword>
<comment type="function">
    <text evidence="21">Peptidoglycan polymerase that is essential for cell division.</text>
</comment>
<dbReference type="EMBL" id="JAGGKT010000008">
    <property type="protein sequence ID" value="MBP1932840.1"/>
    <property type="molecule type" value="Genomic_DNA"/>
</dbReference>
<evidence type="ECO:0000256" key="2">
    <source>
        <dbReference type="ARBA" id="ARBA00004752"/>
    </source>
</evidence>
<evidence type="ECO:0000256" key="1">
    <source>
        <dbReference type="ARBA" id="ARBA00004651"/>
    </source>
</evidence>
<name>A0ABS4GRD5_9BACL</name>
<keyword evidence="13" id="KW-0961">Cell wall biogenesis/degradation</keyword>
<sequence>MEKSRGMPDFLLLFMTLALVGFGIVMVFSASYILAYYDPDYNNDSLYFVKRQALWALFGLIAMLIAMNVPYSFYKQSFPLIAFFSFLILFLVYTPLGKELNGARSWIGLGPFTLQPAEFSKVGLIIYLSGLISKKGERFRLWKNGLVPALVVTGTFFLAIAGQPDFGTGVILLMTAVVVIFSGGAHLKHLMALCIPAVAALAVMIMLAPYRIRRITTFLNPWNDGMNGLDEGYHLIQSFYAMANGGVGGVGFGKSIQKYLYLPYPQTDFIFSVMAEELGFVGCALFLLFFILFLWRIIYITTECKDTFGNLVGIGIVSMVSIQTIINIGGVTGSIPITGVPLPFISYGGSSLLVCMLSMGIILSISRETHKQGLRSQQTDRFDA</sequence>
<evidence type="ECO:0000256" key="12">
    <source>
        <dbReference type="ARBA" id="ARBA00023306"/>
    </source>
</evidence>
<evidence type="ECO:0000256" key="5">
    <source>
        <dbReference type="ARBA" id="ARBA00022676"/>
    </source>
</evidence>
<evidence type="ECO:0000256" key="13">
    <source>
        <dbReference type="ARBA" id="ARBA00023316"/>
    </source>
</evidence>
<keyword evidence="6" id="KW-0808">Transferase</keyword>
<dbReference type="Pfam" id="PF01098">
    <property type="entry name" value="FTSW_RODA_SPOVE"/>
    <property type="match status" value="1"/>
</dbReference>
<keyword evidence="3" id="KW-1003">Cell membrane</keyword>
<evidence type="ECO:0000256" key="8">
    <source>
        <dbReference type="ARBA" id="ARBA00022960"/>
    </source>
</evidence>
<evidence type="ECO:0000256" key="6">
    <source>
        <dbReference type="ARBA" id="ARBA00022679"/>
    </source>
</evidence>
<dbReference type="InterPro" id="IPR013437">
    <property type="entry name" value="FtsW"/>
</dbReference>
<feature type="transmembrane region" description="Helical" evidence="22">
    <location>
        <begin position="344"/>
        <end position="365"/>
    </location>
</feature>
<feature type="transmembrane region" description="Helical" evidence="22">
    <location>
        <begin position="190"/>
        <end position="212"/>
    </location>
</feature>
<keyword evidence="9" id="KW-0573">Peptidoglycan synthesis</keyword>
<evidence type="ECO:0000313" key="24">
    <source>
        <dbReference type="Proteomes" id="UP001519343"/>
    </source>
</evidence>
<evidence type="ECO:0000256" key="15">
    <source>
        <dbReference type="ARBA" id="ARBA00033270"/>
    </source>
</evidence>
<dbReference type="RefSeq" id="WP_209810875.1">
    <property type="nucleotide sequence ID" value="NZ_JAGGKT010000008.1"/>
</dbReference>
<dbReference type="GO" id="GO:0051301">
    <property type="term" value="P:cell division"/>
    <property type="evidence" value="ECO:0007669"/>
    <property type="project" value="UniProtKB-KW"/>
</dbReference>
<accession>A0ABS4GRD5</accession>
<evidence type="ECO:0000256" key="21">
    <source>
        <dbReference type="ARBA" id="ARBA00049966"/>
    </source>
</evidence>
<reference evidence="23 24" key="1">
    <citation type="submission" date="2021-03" db="EMBL/GenBank/DDBJ databases">
        <title>Genomic Encyclopedia of Type Strains, Phase IV (KMG-IV): sequencing the most valuable type-strain genomes for metagenomic binning, comparative biology and taxonomic classification.</title>
        <authorList>
            <person name="Goeker M."/>
        </authorList>
    </citation>
    <scope>NUCLEOTIDE SEQUENCE [LARGE SCALE GENOMIC DNA]</scope>
    <source>
        <strain evidence="23 24">DSM 24738</strain>
    </source>
</reference>
<comment type="catalytic activity">
    <reaction evidence="20">
        <text>[GlcNAc-(1-&gt;4)-Mur2Ac(oyl-L-Ala-gamma-D-Glu-L-Lys-D-Ala-D-Ala)](n)-di-trans,octa-cis-undecaprenyl diphosphate + beta-D-GlcNAc-(1-&gt;4)-Mur2Ac(oyl-L-Ala-gamma-D-Glu-L-Lys-D-Ala-D-Ala)-di-trans,octa-cis-undecaprenyl diphosphate = [GlcNAc-(1-&gt;4)-Mur2Ac(oyl-L-Ala-gamma-D-Glu-L-Lys-D-Ala-D-Ala)](n+1)-di-trans,octa-cis-undecaprenyl diphosphate + di-trans,octa-cis-undecaprenyl diphosphate + H(+)</text>
        <dbReference type="Rhea" id="RHEA:23708"/>
        <dbReference type="Rhea" id="RHEA-COMP:9602"/>
        <dbReference type="Rhea" id="RHEA-COMP:9603"/>
        <dbReference type="ChEBI" id="CHEBI:15378"/>
        <dbReference type="ChEBI" id="CHEBI:58405"/>
        <dbReference type="ChEBI" id="CHEBI:60033"/>
        <dbReference type="ChEBI" id="CHEBI:78435"/>
        <dbReference type="EC" id="2.4.99.28"/>
    </reaction>
</comment>
<dbReference type="InterPro" id="IPR001182">
    <property type="entry name" value="FtsW/RodA"/>
</dbReference>
<evidence type="ECO:0000256" key="22">
    <source>
        <dbReference type="SAM" id="Phobius"/>
    </source>
</evidence>
<dbReference type="Proteomes" id="UP001519343">
    <property type="component" value="Unassembled WGS sequence"/>
</dbReference>